<feature type="compositionally biased region" description="Basic and acidic residues" evidence="1">
    <location>
        <begin position="74"/>
        <end position="86"/>
    </location>
</feature>
<reference evidence="2 3" key="1">
    <citation type="journal article" date="2020" name="Nature">
        <title>Six reference-quality genomes reveal evolution of bat adaptations.</title>
        <authorList>
            <person name="Jebb D."/>
            <person name="Huang Z."/>
            <person name="Pippel M."/>
            <person name="Hughes G.M."/>
            <person name="Lavrichenko K."/>
            <person name="Devanna P."/>
            <person name="Winkler S."/>
            <person name="Jermiin L.S."/>
            <person name="Skirmuntt E.C."/>
            <person name="Katzourakis A."/>
            <person name="Burkitt-Gray L."/>
            <person name="Ray D.A."/>
            <person name="Sullivan K.A.M."/>
            <person name="Roscito J.G."/>
            <person name="Kirilenko B.M."/>
            <person name="Davalos L.M."/>
            <person name="Corthals A.P."/>
            <person name="Power M.L."/>
            <person name="Jones G."/>
            <person name="Ransome R.D."/>
            <person name="Dechmann D.K.N."/>
            <person name="Locatelli A.G."/>
            <person name="Puechmaille S.J."/>
            <person name="Fedrigo O."/>
            <person name="Jarvis E.D."/>
            <person name="Hiller M."/>
            <person name="Vernes S.C."/>
            <person name="Myers E.W."/>
            <person name="Teeling E.C."/>
        </authorList>
    </citation>
    <scope>NUCLEOTIDE SEQUENCE [LARGE SCALE GENOMIC DNA]</scope>
    <source>
        <strain evidence="2">Bat1K_MPI-CBG_1</strain>
    </source>
</reference>
<accession>A0A834AX16</accession>
<sequence>MFSRPAPLASGMAPRCSGRTTTQSRPSLLARCTPPRLHCLGGLQRNSPLLRFSSCPCVGWIPPGAGSSAQDSAGEGRSHQPFHDETAAVTRQDLFFPVPPGPHPRLLASVKPPTARVLPTGRPVAGPCGHLHCLPAAR</sequence>
<comment type="caution">
    <text evidence="2">The sequence shown here is derived from an EMBL/GenBank/DDBJ whole genome shotgun (WGS) entry which is preliminary data.</text>
</comment>
<protein>
    <submittedName>
        <fullName evidence="2">Uncharacterized protein</fullName>
    </submittedName>
</protein>
<name>A0A834AX16_9CHIR</name>
<feature type="region of interest" description="Disordered" evidence="1">
    <location>
        <begin position="65"/>
        <end position="96"/>
    </location>
</feature>
<feature type="region of interest" description="Disordered" evidence="1">
    <location>
        <begin position="1"/>
        <end position="27"/>
    </location>
</feature>
<dbReference type="Proteomes" id="UP000664940">
    <property type="component" value="Unassembled WGS sequence"/>
</dbReference>
<dbReference type="AlphaFoldDB" id="A0A834AX16"/>
<dbReference type="EMBL" id="JABVXQ010000003">
    <property type="protein sequence ID" value="KAF6120090.1"/>
    <property type="molecule type" value="Genomic_DNA"/>
</dbReference>
<proteinExistence type="predicted"/>
<evidence type="ECO:0000256" key="1">
    <source>
        <dbReference type="SAM" id="MobiDB-lite"/>
    </source>
</evidence>
<organism evidence="2 3">
    <name type="scientific">Phyllostomus discolor</name>
    <name type="common">pale spear-nosed bat</name>
    <dbReference type="NCBI Taxonomy" id="89673"/>
    <lineage>
        <taxon>Eukaryota</taxon>
        <taxon>Metazoa</taxon>
        <taxon>Chordata</taxon>
        <taxon>Craniata</taxon>
        <taxon>Vertebrata</taxon>
        <taxon>Euteleostomi</taxon>
        <taxon>Mammalia</taxon>
        <taxon>Eutheria</taxon>
        <taxon>Laurasiatheria</taxon>
        <taxon>Chiroptera</taxon>
        <taxon>Yangochiroptera</taxon>
        <taxon>Phyllostomidae</taxon>
        <taxon>Phyllostominae</taxon>
        <taxon>Phyllostomus</taxon>
    </lineage>
</organism>
<gene>
    <name evidence="2" type="ORF">HJG60_010416</name>
</gene>
<evidence type="ECO:0000313" key="3">
    <source>
        <dbReference type="Proteomes" id="UP000664940"/>
    </source>
</evidence>
<evidence type="ECO:0000313" key="2">
    <source>
        <dbReference type="EMBL" id="KAF6120090.1"/>
    </source>
</evidence>